<dbReference type="RefSeq" id="WP_264320553.1">
    <property type="nucleotide sequence ID" value="NZ_JADEXN010000072.1"/>
</dbReference>
<dbReference type="InterPro" id="IPR001119">
    <property type="entry name" value="SLH_dom"/>
</dbReference>
<feature type="signal peptide" evidence="2">
    <location>
        <begin position="1"/>
        <end position="30"/>
    </location>
</feature>
<keyword evidence="3" id="KW-0175">Coiled coil</keyword>
<dbReference type="AlphaFoldDB" id="A0A928Z889"/>
<accession>A0A928Z889</accession>
<evidence type="ECO:0000256" key="2">
    <source>
        <dbReference type="RuleBase" id="RU363072"/>
    </source>
</evidence>
<proteinExistence type="inferred from homology"/>
<name>A0A928Z889_9CYAN</name>
<feature type="domain" description="SLH" evidence="5">
    <location>
        <begin position="97"/>
        <end position="161"/>
    </location>
</feature>
<feature type="coiled-coil region" evidence="3">
    <location>
        <begin position="176"/>
        <end position="203"/>
    </location>
</feature>
<dbReference type="GO" id="GO:0016020">
    <property type="term" value="C:membrane"/>
    <property type="evidence" value="ECO:0007669"/>
    <property type="project" value="InterPro"/>
</dbReference>
<organism evidence="6 7">
    <name type="scientific">Zarconia navalis LEGE 11467</name>
    <dbReference type="NCBI Taxonomy" id="1828826"/>
    <lineage>
        <taxon>Bacteria</taxon>
        <taxon>Bacillati</taxon>
        <taxon>Cyanobacteriota</taxon>
        <taxon>Cyanophyceae</taxon>
        <taxon>Oscillatoriophycideae</taxon>
        <taxon>Oscillatoriales</taxon>
        <taxon>Oscillatoriales incertae sedis</taxon>
        <taxon>Zarconia</taxon>
        <taxon>Zarconia navalis</taxon>
    </lineage>
</organism>
<evidence type="ECO:0000256" key="4">
    <source>
        <dbReference type="SAM" id="MobiDB-lite"/>
    </source>
</evidence>
<dbReference type="Pfam" id="PF04966">
    <property type="entry name" value="OprB"/>
    <property type="match status" value="1"/>
</dbReference>
<keyword evidence="2" id="KW-0732">Signal</keyword>
<keyword evidence="7" id="KW-1185">Reference proteome</keyword>
<dbReference type="InterPro" id="IPR007049">
    <property type="entry name" value="Carb-sel_porin_OprB"/>
</dbReference>
<dbReference type="InterPro" id="IPR051465">
    <property type="entry name" value="Cell_Envelope_Struct_Comp"/>
</dbReference>
<dbReference type="GO" id="GO:0008643">
    <property type="term" value="P:carbohydrate transport"/>
    <property type="evidence" value="ECO:0007669"/>
    <property type="project" value="InterPro"/>
</dbReference>
<feature type="chain" id="PRO_5038162848" evidence="2">
    <location>
        <begin position="31"/>
        <end position="597"/>
    </location>
</feature>
<dbReference type="NCBIfam" id="NF033921">
    <property type="entry name" value="por_somb"/>
    <property type="match status" value="1"/>
</dbReference>
<feature type="region of interest" description="Disordered" evidence="4">
    <location>
        <begin position="33"/>
        <end position="62"/>
    </location>
</feature>
<sequence>MNSKTIGLLLRVSPVLVGMAALLGPSAASAKEAPNYQAQTQPPKAEAVTQTKGVKTSNTSGEVLSVDTEPELFAQVTSVDELSQQQAEDQLQSQVTSVSQLSDVQPTDWAFQALQSLVERYGCIAGYPDGTFRGNQATTRYEFAAGLNACLDQLLNIIPPGGGPTEEDLAVIRRLQEEFAAELATLRGRVDALEARTAELEANQFSTTTKLKGEVIFAVADTFGNEAGGINSANPDIDAGDDGLGDDTQTIFADRVRLTLDTSFTGKDRLRTRLQGRNITQFRRGLTGTNMTRLGFDGTNGNDIGIDDLYYQFQASDNVEVIIAANSTEPRDFIDVVSPIASSGSGSISRFGRLNPVLRQPDGSAGLGLNLGLGDIGELSLAYLADSGSASNPAVKNGLFNGQNAALAHLVLEPVDAVKLGLSYVRYYAPAGEVNLSGSTGDFFATEPFGDTATSANSFGAELQFEVSDSFIVSGWYGLMLASAQDNGALPANRTGDAVNEDDDATIMTGAVQFSFPDLGGDGNLFGLVAGIPPKVTSHDVTDRAEGDTSYHFEAFYRAQVTDNISITPGAFVILNPANDSDNDTQVVGTIRTTFKF</sequence>
<evidence type="ECO:0000313" key="6">
    <source>
        <dbReference type="EMBL" id="MBE9040299.1"/>
    </source>
</evidence>
<dbReference type="InterPro" id="IPR047684">
    <property type="entry name" value="Por_som-like"/>
</dbReference>
<dbReference type="EMBL" id="JADEXN010000072">
    <property type="protein sequence ID" value="MBE9040299.1"/>
    <property type="molecule type" value="Genomic_DNA"/>
</dbReference>
<protein>
    <submittedName>
        <fullName evidence="6">Carbohydrate porin</fullName>
    </submittedName>
</protein>
<reference evidence="6" key="1">
    <citation type="submission" date="2020-10" db="EMBL/GenBank/DDBJ databases">
        <authorList>
            <person name="Castelo-Branco R."/>
            <person name="Eusebio N."/>
            <person name="Adriana R."/>
            <person name="Vieira A."/>
            <person name="Brugerolle De Fraissinette N."/>
            <person name="Rezende De Castro R."/>
            <person name="Schneider M.P."/>
            <person name="Vasconcelos V."/>
            <person name="Leao P.N."/>
        </authorList>
    </citation>
    <scope>NUCLEOTIDE SEQUENCE</scope>
    <source>
        <strain evidence="6">LEGE 11467</strain>
    </source>
</reference>
<evidence type="ECO:0000256" key="3">
    <source>
        <dbReference type="SAM" id="Coils"/>
    </source>
</evidence>
<comment type="similarity">
    <text evidence="1 2">Belongs to the OprB family.</text>
</comment>
<dbReference type="Gene3D" id="2.40.160.180">
    <property type="entry name" value="Carbohydrate-selective porin OprB"/>
    <property type="match status" value="1"/>
</dbReference>
<evidence type="ECO:0000256" key="1">
    <source>
        <dbReference type="ARBA" id="ARBA00008769"/>
    </source>
</evidence>
<comment type="caution">
    <text evidence="6">The sequence shown here is derived from an EMBL/GenBank/DDBJ whole genome shotgun (WGS) entry which is preliminary data.</text>
</comment>
<dbReference type="PANTHER" id="PTHR43308:SF1">
    <property type="entry name" value="OUTER MEMBRANE PROTEIN ALPHA"/>
    <property type="match status" value="1"/>
</dbReference>
<gene>
    <name evidence="6" type="ORF">IQ235_05770</name>
</gene>
<dbReference type="PROSITE" id="PS51272">
    <property type="entry name" value="SLH"/>
    <property type="match status" value="1"/>
</dbReference>
<dbReference type="Proteomes" id="UP000621799">
    <property type="component" value="Unassembled WGS sequence"/>
</dbReference>
<dbReference type="GO" id="GO:0015288">
    <property type="term" value="F:porin activity"/>
    <property type="evidence" value="ECO:0007669"/>
    <property type="project" value="InterPro"/>
</dbReference>
<dbReference type="Pfam" id="PF00395">
    <property type="entry name" value="SLH"/>
    <property type="match status" value="1"/>
</dbReference>
<dbReference type="PANTHER" id="PTHR43308">
    <property type="entry name" value="OUTER MEMBRANE PROTEIN ALPHA-RELATED"/>
    <property type="match status" value="1"/>
</dbReference>
<evidence type="ECO:0000313" key="7">
    <source>
        <dbReference type="Proteomes" id="UP000621799"/>
    </source>
</evidence>
<feature type="compositionally biased region" description="Polar residues" evidence="4">
    <location>
        <begin position="36"/>
        <end position="62"/>
    </location>
</feature>
<evidence type="ECO:0000259" key="5">
    <source>
        <dbReference type="PROSITE" id="PS51272"/>
    </source>
</evidence>
<dbReference type="InterPro" id="IPR038673">
    <property type="entry name" value="OprB_sf"/>
</dbReference>